<name>A0A4Y2HYN5_ARAVE</name>
<gene>
    <name evidence="2" type="ORF">AVEN_141462_1</name>
</gene>
<evidence type="ECO:0000256" key="1">
    <source>
        <dbReference type="SAM" id="MobiDB-lite"/>
    </source>
</evidence>
<dbReference type="AlphaFoldDB" id="A0A4Y2HYN5"/>
<accession>A0A4Y2HYN5</accession>
<evidence type="ECO:0000313" key="2">
    <source>
        <dbReference type="EMBL" id="GBM70069.1"/>
    </source>
</evidence>
<sequence>MSDYRIHRVRMLVHRRERSSFRFSSGRELLYLDATIFFDIPLPGQSILPPRPDVTSCLFWNPKGSEFAASLPCTHRCISNRSGSDSAPRPPLRHGDALPNT</sequence>
<feature type="region of interest" description="Disordered" evidence="1">
    <location>
        <begin position="80"/>
        <end position="101"/>
    </location>
</feature>
<proteinExistence type="predicted"/>
<reference evidence="2 3" key="1">
    <citation type="journal article" date="2019" name="Sci. Rep.">
        <title>Orb-weaving spider Araneus ventricosus genome elucidates the spidroin gene catalogue.</title>
        <authorList>
            <person name="Kono N."/>
            <person name="Nakamura H."/>
            <person name="Ohtoshi R."/>
            <person name="Moran D.A.P."/>
            <person name="Shinohara A."/>
            <person name="Yoshida Y."/>
            <person name="Fujiwara M."/>
            <person name="Mori M."/>
            <person name="Tomita M."/>
            <person name="Arakawa K."/>
        </authorList>
    </citation>
    <scope>NUCLEOTIDE SEQUENCE [LARGE SCALE GENOMIC DNA]</scope>
</reference>
<keyword evidence="3" id="KW-1185">Reference proteome</keyword>
<dbReference type="EMBL" id="BGPR01104542">
    <property type="protein sequence ID" value="GBM70069.1"/>
    <property type="molecule type" value="Genomic_DNA"/>
</dbReference>
<protein>
    <submittedName>
        <fullName evidence="2">Uncharacterized protein</fullName>
    </submittedName>
</protein>
<evidence type="ECO:0000313" key="3">
    <source>
        <dbReference type="Proteomes" id="UP000499080"/>
    </source>
</evidence>
<comment type="caution">
    <text evidence="2">The sequence shown here is derived from an EMBL/GenBank/DDBJ whole genome shotgun (WGS) entry which is preliminary data.</text>
</comment>
<organism evidence="2 3">
    <name type="scientific">Araneus ventricosus</name>
    <name type="common">Orbweaver spider</name>
    <name type="synonym">Epeira ventricosa</name>
    <dbReference type="NCBI Taxonomy" id="182803"/>
    <lineage>
        <taxon>Eukaryota</taxon>
        <taxon>Metazoa</taxon>
        <taxon>Ecdysozoa</taxon>
        <taxon>Arthropoda</taxon>
        <taxon>Chelicerata</taxon>
        <taxon>Arachnida</taxon>
        <taxon>Araneae</taxon>
        <taxon>Araneomorphae</taxon>
        <taxon>Entelegynae</taxon>
        <taxon>Araneoidea</taxon>
        <taxon>Araneidae</taxon>
        <taxon>Araneus</taxon>
    </lineage>
</organism>
<dbReference type="Proteomes" id="UP000499080">
    <property type="component" value="Unassembled WGS sequence"/>
</dbReference>